<dbReference type="Gene3D" id="2.60.40.10">
    <property type="entry name" value="Immunoglobulins"/>
    <property type="match status" value="1"/>
</dbReference>
<protein>
    <recommendedName>
        <fullName evidence="3">Fibronectin type-III domain-containing protein</fullName>
    </recommendedName>
</protein>
<gene>
    <name evidence="1" type="ORF">SAMN02745164_00982</name>
</gene>
<evidence type="ECO:0008006" key="3">
    <source>
        <dbReference type="Google" id="ProtNLM"/>
    </source>
</evidence>
<dbReference type="RefSeq" id="WP_072864028.1">
    <property type="nucleotide sequence ID" value="NZ_FQUI01000012.1"/>
</dbReference>
<organism evidence="1 2">
    <name type="scientific">Marinitoga hydrogenitolerans (strain DSM 16785 / JCM 12826 / AT1271)</name>
    <dbReference type="NCBI Taxonomy" id="1122195"/>
    <lineage>
        <taxon>Bacteria</taxon>
        <taxon>Thermotogati</taxon>
        <taxon>Thermotogota</taxon>
        <taxon>Thermotogae</taxon>
        <taxon>Petrotogales</taxon>
        <taxon>Petrotogaceae</taxon>
        <taxon>Marinitoga</taxon>
    </lineage>
</organism>
<dbReference type="STRING" id="1122195.SAMN02745164_00982"/>
<evidence type="ECO:0000313" key="2">
    <source>
        <dbReference type="Proteomes" id="UP000184334"/>
    </source>
</evidence>
<dbReference type="AlphaFoldDB" id="A0A1M4VPS3"/>
<accession>A0A1M4VPS3</accession>
<dbReference type="Proteomes" id="UP000184334">
    <property type="component" value="Unassembled WGS sequence"/>
</dbReference>
<dbReference type="InterPro" id="IPR036322">
    <property type="entry name" value="WD40_repeat_dom_sf"/>
</dbReference>
<sequence>MKKILILIFLIIMTYAYSNIIWEITPSNFEVIEYSTKITLKWDVNKKIIFSELYFGEKENKLKLIYKGDNNFFDVKDLIPNKNYYWKIKVYTKNEIYTSQVYRFYLRLKKPEIKNVYPNFQYNIDSEKVNFSWEIEYSIDYNTEFILYKNNTKIIDKRIGTNTYIIELSPGINYKWYLKLKDKFNNKYIFGPYIFSTKAYEFIMNINNEIYKIKTYGEYIEKESLYISEYKIEKIQKHENFIILKTKKGIDIIHKTGKLTSEISIKNILDFSIEKKDTELLLYITDGKALYVFDITNPYYPFLKKEILGEFVSVSVNNNIIILLTKNKLVLMDKELKIYYQKNIEKPKKIIYNDDNTLIITLSDKLIKYNYKNGIVNYEKELTLSKIIDWDIYKDKIAFLTINDEIYVYNINLELTKYRYIKSRIEKIKLYKNLVYYYYDNIIRFIE</sequence>
<dbReference type="OrthoDB" id="42148at2"/>
<reference evidence="1" key="1">
    <citation type="submission" date="2016-11" db="EMBL/GenBank/DDBJ databases">
        <authorList>
            <person name="Varghese N."/>
            <person name="Submissions S."/>
        </authorList>
    </citation>
    <scope>NUCLEOTIDE SEQUENCE [LARGE SCALE GENOMIC DNA]</scope>
    <source>
        <strain evidence="1">DSM 16785</strain>
    </source>
</reference>
<dbReference type="EMBL" id="FQUI01000012">
    <property type="protein sequence ID" value="SHE71054.1"/>
    <property type="molecule type" value="Genomic_DNA"/>
</dbReference>
<evidence type="ECO:0000313" key="1">
    <source>
        <dbReference type="EMBL" id="SHE71054.1"/>
    </source>
</evidence>
<name>A0A1M4VPS3_MARH1</name>
<comment type="caution">
    <text evidence="1">The sequence shown here is derived from an EMBL/GenBank/DDBJ whole genome shotgun (WGS) entry which is preliminary data.</text>
</comment>
<dbReference type="SUPFAM" id="SSF50978">
    <property type="entry name" value="WD40 repeat-like"/>
    <property type="match status" value="1"/>
</dbReference>
<dbReference type="InterPro" id="IPR013783">
    <property type="entry name" value="Ig-like_fold"/>
</dbReference>
<proteinExistence type="predicted"/>
<keyword evidence="2" id="KW-1185">Reference proteome</keyword>